<dbReference type="RefSeq" id="WP_048432715.1">
    <property type="nucleotide sequence ID" value="NZ_LWHQ01000011.1"/>
</dbReference>
<feature type="region of interest" description="Disordered" evidence="1">
    <location>
        <begin position="54"/>
        <end position="73"/>
    </location>
</feature>
<comment type="caution">
    <text evidence="2">The sequence shown here is derived from an EMBL/GenBank/DDBJ whole genome shotgun (WGS) entry which is preliminary data.</text>
</comment>
<gene>
    <name evidence="2" type="ORF">A5481_06090</name>
</gene>
<proteinExistence type="predicted"/>
<dbReference type="Proteomes" id="UP000078316">
    <property type="component" value="Unassembled WGS sequence"/>
</dbReference>
<accession>A0A179SEI2</accession>
<dbReference type="STRING" id="427683.A5481_06090"/>
<organism evidence="2 3">
    <name type="scientific">Methylobacterium platani</name>
    <dbReference type="NCBI Taxonomy" id="427683"/>
    <lineage>
        <taxon>Bacteria</taxon>
        <taxon>Pseudomonadati</taxon>
        <taxon>Pseudomonadota</taxon>
        <taxon>Alphaproteobacteria</taxon>
        <taxon>Hyphomicrobiales</taxon>
        <taxon>Methylobacteriaceae</taxon>
        <taxon>Methylobacterium</taxon>
    </lineage>
</organism>
<name>A0A179SEI2_9HYPH</name>
<evidence type="ECO:0000313" key="2">
    <source>
        <dbReference type="EMBL" id="OAS26286.1"/>
    </source>
</evidence>
<sequence>MKTVKIIETFDAYPTGRALKTYAKGDELEVSDEFGDLIIGKGHAREVAAKAAAAAAETTEAPAKATSTKEQSA</sequence>
<reference evidence="2 3" key="1">
    <citation type="submission" date="2016-04" db="EMBL/GenBank/DDBJ databases">
        <authorList>
            <person name="Evans L.H."/>
            <person name="Alamgir A."/>
            <person name="Owens N."/>
            <person name="Weber N.D."/>
            <person name="Virtaneva K."/>
            <person name="Barbian K."/>
            <person name="Babar A."/>
            <person name="Rosenke K."/>
        </authorList>
    </citation>
    <scope>NUCLEOTIDE SEQUENCE [LARGE SCALE GENOMIC DNA]</scope>
    <source>
        <strain evidence="2 3">PMB02</strain>
    </source>
</reference>
<evidence type="ECO:0000256" key="1">
    <source>
        <dbReference type="SAM" id="MobiDB-lite"/>
    </source>
</evidence>
<dbReference type="OrthoDB" id="8005832at2"/>
<dbReference type="EMBL" id="LWHQ01000011">
    <property type="protein sequence ID" value="OAS26286.1"/>
    <property type="molecule type" value="Genomic_DNA"/>
</dbReference>
<dbReference type="AlphaFoldDB" id="A0A179SEI2"/>
<evidence type="ECO:0000313" key="3">
    <source>
        <dbReference type="Proteomes" id="UP000078316"/>
    </source>
</evidence>
<protein>
    <submittedName>
        <fullName evidence="2">Uncharacterized protein</fullName>
    </submittedName>
</protein>